<dbReference type="RefSeq" id="WP_380704419.1">
    <property type="nucleotide sequence ID" value="NZ_JBHSAP010000009.1"/>
</dbReference>
<feature type="signal peptide" evidence="1">
    <location>
        <begin position="1"/>
        <end position="28"/>
    </location>
</feature>
<evidence type="ECO:0000313" key="3">
    <source>
        <dbReference type="Proteomes" id="UP001595843"/>
    </source>
</evidence>
<evidence type="ECO:0000256" key="1">
    <source>
        <dbReference type="SAM" id="SignalP"/>
    </source>
</evidence>
<reference evidence="3" key="1">
    <citation type="journal article" date="2019" name="Int. J. Syst. Evol. Microbiol.">
        <title>The Global Catalogue of Microorganisms (GCM) 10K type strain sequencing project: providing services to taxonomists for standard genome sequencing and annotation.</title>
        <authorList>
            <consortium name="The Broad Institute Genomics Platform"/>
            <consortium name="The Broad Institute Genome Sequencing Center for Infectious Disease"/>
            <person name="Wu L."/>
            <person name="Ma J."/>
        </authorList>
    </citation>
    <scope>NUCLEOTIDE SEQUENCE [LARGE SCALE GENOMIC DNA]</scope>
    <source>
        <strain evidence="3">IBRC-M 10813</strain>
    </source>
</reference>
<name>A0ABV8JGU4_9BACL</name>
<comment type="caution">
    <text evidence="2">The sequence shown here is derived from an EMBL/GenBank/DDBJ whole genome shotgun (WGS) entry which is preliminary data.</text>
</comment>
<organism evidence="2 3">
    <name type="scientific">Salinithrix halophila</name>
    <dbReference type="NCBI Taxonomy" id="1485204"/>
    <lineage>
        <taxon>Bacteria</taxon>
        <taxon>Bacillati</taxon>
        <taxon>Bacillota</taxon>
        <taxon>Bacilli</taxon>
        <taxon>Bacillales</taxon>
        <taxon>Thermoactinomycetaceae</taxon>
        <taxon>Salinithrix</taxon>
    </lineage>
</organism>
<accession>A0ABV8JGU4</accession>
<dbReference type="EMBL" id="JBHSAP010000009">
    <property type="protein sequence ID" value="MFC4076990.1"/>
    <property type="molecule type" value="Genomic_DNA"/>
</dbReference>
<gene>
    <name evidence="2" type="ORF">ACFOUO_09205</name>
</gene>
<keyword evidence="1" id="KW-0732">Signal</keyword>
<keyword evidence="3" id="KW-1185">Reference proteome</keyword>
<evidence type="ECO:0008006" key="4">
    <source>
        <dbReference type="Google" id="ProtNLM"/>
    </source>
</evidence>
<protein>
    <recommendedName>
        <fullName evidence="4">Lipoprotein</fullName>
    </recommendedName>
</protein>
<sequence length="161" mass="17472">MNGRKALVLLVAAGLLLLSACTPQPSLEEDLNAAVKKVKEGADGGQGNGLIRMNYVAGNFSWDKLYIFGPYSTAKSINESLGFKWEEAGDVIRDLKGDEGLNLLVFVQGDEVVRHVKHKRKNGDFLPVTTPLTPDTAVFLADKNKDGWWVFRPVGSGSPGE</sequence>
<evidence type="ECO:0000313" key="2">
    <source>
        <dbReference type="EMBL" id="MFC4076990.1"/>
    </source>
</evidence>
<proteinExistence type="predicted"/>
<dbReference type="PROSITE" id="PS51257">
    <property type="entry name" value="PROKAR_LIPOPROTEIN"/>
    <property type="match status" value="1"/>
</dbReference>
<dbReference type="Proteomes" id="UP001595843">
    <property type="component" value="Unassembled WGS sequence"/>
</dbReference>
<feature type="chain" id="PRO_5045691698" description="Lipoprotein" evidence="1">
    <location>
        <begin position="29"/>
        <end position="161"/>
    </location>
</feature>